<dbReference type="GO" id="GO:0005829">
    <property type="term" value="C:cytosol"/>
    <property type="evidence" value="ECO:0007669"/>
    <property type="project" value="TreeGrafter"/>
</dbReference>
<name>A0A7S1FM90_9STRA</name>
<evidence type="ECO:0008006" key="10">
    <source>
        <dbReference type="Google" id="ProtNLM"/>
    </source>
</evidence>
<dbReference type="InterPro" id="IPR036565">
    <property type="entry name" value="Mur-like_cat_sf"/>
</dbReference>
<dbReference type="InterPro" id="IPR001645">
    <property type="entry name" value="Folylpolyglutamate_synth"/>
</dbReference>
<dbReference type="GO" id="GO:0046872">
    <property type="term" value="F:metal ion binding"/>
    <property type="evidence" value="ECO:0007669"/>
    <property type="project" value="UniProtKB-KW"/>
</dbReference>
<dbReference type="EMBL" id="HBFR01006149">
    <property type="protein sequence ID" value="CAD8877224.1"/>
    <property type="molecule type" value="Transcribed_RNA"/>
</dbReference>
<evidence type="ECO:0000313" key="9">
    <source>
        <dbReference type="EMBL" id="CAD8877224.1"/>
    </source>
</evidence>
<dbReference type="SUPFAM" id="SSF53623">
    <property type="entry name" value="MurD-like peptide ligases, catalytic domain"/>
    <property type="match status" value="1"/>
</dbReference>
<accession>A0A7S1FM90</accession>
<evidence type="ECO:0000256" key="6">
    <source>
        <dbReference type="ARBA" id="ARBA00022842"/>
    </source>
</evidence>
<dbReference type="Gene3D" id="3.90.190.20">
    <property type="entry name" value="Mur ligase, C-terminal domain"/>
    <property type="match status" value="1"/>
</dbReference>
<dbReference type="PANTHER" id="PTHR11136">
    <property type="entry name" value="FOLYLPOLYGLUTAMATE SYNTHASE-RELATED"/>
    <property type="match status" value="1"/>
</dbReference>
<keyword evidence="5" id="KW-0067">ATP-binding</keyword>
<dbReference type="GO" id="GO:0005524">
    <property type="term" value="F:ATP binding"/>
    <property type="evidence" value="ECO:0007669"/>
    <property type="project" value="UniProtKB-KW"/>
</dbReference>
<dbReference type="GO" id="GO:0005739">
    <property type="term" value="C:mitochondrion"/>
    <property type="evidence" value="ECO:0007669"/>
    <property type="project" value="TreeGrafter"/>
</dbReference>
<evidence type="ECO:0000256" key="2">
    <source>
        <dbReference type="ARBA" id="ARBA00022598"/>
    </source>
</evidence>
<proteinExistence type="inferred from homology"/>
<keyword evidence="2" id="KW-0436">Ligase</keyword>
<dbReference type="Pfam" id="PF08245">
    <property type="entry name" value="Mur_ligase_M"/>
    <property type="match status" value="1"/>
</dbReference>
<dbReference type="PROSITE" id="PS01012">
    <property type="entry name" value="FOLYLPOLYGLU_SYNT_2"/>
    <property type="match status" value="1"/>
</dbReference>
<gene>
    <name evidence="9" type="ORF">CHYS00102_LOCUS4408</name>
</gene>
<evidence type="ECO:0000256" key="3">
    <source>
        <dbReference type="ARBA" id="ARBA00022723"/>
    </source>
</evidence>
<dbReference type="Pfam" id="PF02875">
    <property type="entry name" value="Mur_ligase_C"/>
    <property type="match status" value="1"/>
</dbReference>
<dbReference type="GO" id="GO:0004326">
    <property type="term" value="F:tetrahydrofolylpolyglutamate synthase activity"/>
    <property type="evidence" value="ECO:0007669"/>
    <property type="project" value="InterPro"/>
</dbReference>
<dbReference type="GO" id="GO:0008841">
    <property type="term" value="F:dihydrofolate synthase activity"/>
    <property type="evidence" value="ECO:0007669"/>
    <property type="project" value="TreeGrafter"/>
</dbReference>
<evidence type="ECO:0000256" key="1">
    <source>
        <dbReference type="ARBA" id="ARBA00008276"/>
    </source>
</evidence>
<dbReference type="NCBIfam" id="TIGR01499">
    <property type="entry name" value="folC"/>
    <property type="match status" value="1"/>
</dbReference>
<comment type="similarity">
    <text evidence="1">Belongs to the folylpolyglutamate synthase family.</text>
</comment>
<dbReference type="PANTHER" id="PTHR11136:SF0">
    <property type="entry name" value="DIHYDROFOLATE SYNTHETASE-RELATED"/>
    <property type="match status" value="1"/>
</dbReference>
<sequence length="519" mass="56508">MMSGIHKRVENSEYEYWVRRLYQTNMFNAVNLGLTNIERLHHAIGNPMENPRLTIIHVAGTNGKGSVCYKIARALTSAGNKTGLFVSPHVSSFRERCQVDGVYISEEEVVRLLPRVYATCESEDIPATFFEIATSLAFLFFEEKGCNAAVLETGLGGRLDATNVVPRPAVSVITSIGLEHTRILGNTIEKIAIEKAGIMKKGRPVLMGPCVPHDIVRKHAESVGAGKVFTVDDVLGSDDGGKIDDGPRILQNLSGKQLATAVDFDYENSRLACAALQIVAEEGRRQLDGHAPHLLPISDSDVHYGMTVRPPCRFEMLDVWSPMANVNVTVVLDIAHNPPALTQLFTKLNTTFPGRKLRVVIGMSSDKDISASASIVLSCVPSENVHLIQAAHSRAATLEQIKSAAPDFVRTTSNGCHGNDGDCDDNSRRRNISFQVGEALEIASQRDEVLVVCGSVFIMSEAREALGFDEPRDTKYIAEVAGSGLRQSQEQFCDISVTLADSKNENIKVNGGISVLPRL</sequence>
<dbReference type="AlphaFoldDB" id="A0A7S1FM90"/>
<evidence type="ECO:0000256" key="4">
    <source>
        <dbReference type="ARBA" id="ARBA00022741"/>
    </source>
</evidence>
<keyword evidence="3" id="KW-0479">Metal-binding</keyword>
<feature type="domain" description="Mur ligase central" evidence="8">
    <location>
        <begin position="58"/>
        <end position="201"/>
    </location>
</feature>
<reference evidence="9" key="1">
    <citation type="submission" date="2021-01" db="EMBL/GenBank/DDBJ databases">
        <authorList>
            <person name="Corre E."/>
            <person name="Pelletier E."/>
            <person name="Niang G."/>
            <person name="Scheremetjew M."/>
            <person name="Finn R."/>
            <person name="Kale V."/>
            <person name="Holt S."/>
            <person name="Cochrane G."/>
            <person name="Meng A."/>
            <person name="Brown T."/>
            <person name="Cohen L."/>
        </authorList>
    </citation>
    <scope>NUCLEOTIDE SEQUENCE</scope>
    <source>
        <strain evidence="9">308</strain>
    </source>
</reference>
<organism evidence="9">
    <name type="scientific">Corethron hystrix</name>
    <dbReference type="NCBI Taxonomy" id="216773"/>
    <lineage>
        <taxon>Eukaryota</taxon>
        <taxon>Sar</taxon>
        <taxon>Stramenopiles</taxon>
        <taxon>Ochrophyta</taxon>
        <taxon>Bacillariophyta</taxon>
        <taxon>Coscinodiscophyceae</taxon>
        <taxon>Corethrophycidae</taxon>
        <taxon>Corethrales</taxon>
        <taxon>Corethraceae</taxon>
        <taxon>Corethron</taxon>
    </lineage>
</organism>
<evidence type="ECO:0000256" key="5">
    <source>
        <dbReference type="ARBA" id="ARBA00022840"/>
    </source>
</evidence>
<dbReference type="InterPro" id="IPR018109">
    <property type="entry name" value="Folylpolyglutamate_synth_CS"/>
</dbReference>
<evidence type="ECO:0000259" key="8">
    <source>
        <dbReference type="Pfam" id="PF08245"/>
    </source>
</evidence>
<keyword evidence="4" id="KW-0547">Nucleotide-binding</keyword>
<protein>
    <recommendedName>
        <fullName evidence="10">Mur ligase central domain-containing protein</fullName>
    </recommendedName>
</protein>
<dbReference type="InterPro" id="IPR013221">
    <property type="entry name" value="Mur_ligase_cen"/>
</dbReference>
<feature type="domain" description="Mur ligase C-terminal" evidence="7">
    <location>
        <begin position="326"/>
        <end position="406"/>
    </location>
</feature>
<dbReference type="Gene3D" id="3.40.1190.10">
    <property type="entry name" value="Mur-like, catalytic domain"/>
    <property type="match status" value="1"/>
</dbReference>
<dbReference type="InterPro" id="IPR036615">
    <property type="entry name" value="Mur_ligase_C_dom_sf"/>
</dbReference>
<dbReference type="SUPFAM" id="SSF53244">
    <property type="entry name" value="MurD-like peptide ligases, peptide-binding domain"/>
    <property type="match status" value="1"/>
</dbReference>
<dbReference type="InterPro" id="IPR004101">
    <property type="entry name" value="Mur_ligase_C"/>
</dbReference>
<evidence type="ECO:0000259" key="7">
    <source>
        <dbReference type="Pfam" id="PF02875"/>
    </source>
</evidence>
<keyword evidence="6" id="KW-0460">Magnesium</keyword>